<keyword evidence="4 5" id="KW-0472">Membrane</keyword>
<feature type="domain" description="Sodium/calcium exchanger membrane region" evidence="6">
    <location>
        <begin position="229"/>
        <end position="371"/>
    </location>
</feature>
<evidence type="ECO:0000313" key="10">
    <source>
        <dbReference type="Proteomes" id="UP000650994"/>
    </source>
</evidence>
<dbReference type="Proteomes" id="UP000650994">
    <property type="component" value="Unassembled WGS sequence"/>
</dbReference>
<dbReference type="InterPro" id="IPR004837">
    <property type="entry name" value="NaCa_Exmemb"/>
</dbReference>
<dbReference type="PANTHER" id="PTHR37958">
    <property type="entry name" value="SODIUM-POTASSIUM/PROTON ANTIPORTER CHAA"/>
    <property type="match status" value="1"/>
</dbReference>
<dbReference type="STRING" id="1434701.SAMN05443634_11083"/>
<feature type="transmembrane region" description="Helical" evidence="5">
    <location>
        <begin position="72"/>
        <end position="94"/>
    </location>
</feature>
<evidence type="ECO:0000256" key="4">
    <source>
        <dbReference type="ARBA" id="ARBA00023136"/>
    </source>
</evidence>
<feature type="transmembrane region" description="Helical" evidence="5">
    <location>
        <begin position="294"/>
        <end position="321"/>
    </location>
</feature>
<dbReference type="Proteomes" id="UP000184120">
    <property type="component" value="Unassembled WGS sequence"/>
</dbReference>
<evidence type="ECO:0000256" key="5">
    <source>
        <dbReference type="SAM" id="Phobius"/>
    </source>
</evidence>
<evidence type="ECO:0000256" key="1">
    <source>
        <dbReference type="ARBA" id="ARBA00004141"/>
    </source>
</evidence>
<dbReference type="GO" id="GO:0015386">
    <property type="term" value="F:potassium:proton antiporter activity"/>
    <property type="evidence" value="ECO:0007669"/>
    <property type="project" value="TreeGrafter"/>
</dbReference>
<dbReference type="OrthoDB" id="9787814at2"/>
<evidence type="ECO:0000256" key="3">
    <source>
        <dbReference type="ARBA" id="ARBA00022989"/>
    </source>
</evidence>
<reference evidence="8" key="3">
    <citation type="submission" date="2016-11" db="EMBL/GenBank/DDBJ databases">
        <authorList>
            <person name="Jaros S."/>
            <person name="Januszkiewicz K."/>
            <person name="Wedrychowicz H."/>
        </authorList>
    </citation>
    <scope>NUCLEOTIDE SEQUENCE [LARGE SCALE GENOMIC DNA]</scope>
    <source>
        <strain evidence="8">DSM 27989</strain>
    </source>
</reference>
<feature type="transmembrane region" description="Helical" evidence="5">
    <location>
        <begin position="224"/>
        <end position="243"/>
    </location>
</feature>
<comment type="subcellular location">
    <subcellularLocation>
        <location evidence="1">Membrane</location>
        <topology evidence="1">Multi-pass membrane protein</topology>
    </subcellularLocation>
</comment>
<reference evidence="7" key="1">
    <citation type="journal article" date="2014" name="Int. J. Syst. Evol. Microbiol.">
        <title>Complete genome of a new Firmicutes species belonging to the dominant human colonic microbiota ('Ruminococcus bicirculans') reveals two chromosomes and a selective capacity to utilize plant glucans.</title>
        <authorList>
            <consortium name="NISC Comparative Sequencing Program"/>
            <person name="Wegmann U."/>
            <person name="Louis P."/>
            <person name="Goesmann A."/>
            <person name="Henrissat B."/>
            <person name="Duncan S.H."/>
            <person name="Flint H.J."/>
        </authorList>
    </citation>
    <scope>NUCLEOTIDE SEQUENCE</scope>
    <source>
        <strain evidence="7">CGMCC 1.12707</strain>
    </source>
</reference>
<evidence type="ECO:0000313" key="7">
    <source>
        <dbReference type="EMBL" id="GGE96146.1"/>
    </source>
</evidence>
<feature type="transmembrane region" description="Helical" evidence="5">
    <location>
        <begin position="327"/>
        <end position="346"/>
    </location>
</feature>
<reference evidence="10" key="4">
    <citation type="journal article" date="2019" name="Int. J. Syst. Evol. Microbiol.">
        <title>The Global Catalogue of Microorganisms (GCM) 10K type strain sequencing project: providing services to taxonomists for standard genome sequencing and annotation.</title>
        <authorList>
            <consortium name="The Broad Institute Genomics Platform"/>
            <consortium name="The Broad Institute Genome Sequencing Center for Infectious Disease"/>
            <person name="Wu L."/>
            <person name="Ma J."/>
        </authorList>
    </citation>
    <scope>NUCLEOTIDE SEQUENCE [LARGE SCALE GENOMIC DNA]</scope>
    <source>
        <strain evidence="10">CGMCC 1.12707</strain>
    </source>
</reference>
<evidence type="ECO:0000256" key="2">
    <source>
        <dbReference type="ARBA" id="ARBA00022692"/>
    </source>
</evidence>
<reference evidence="7" key="5">
    <citation type="submission" date="2024-05" db="EMBL/GenBank/DDBJ databases">
        <authorList>
            <person name="Sun Q."/>
            <person name="Zhou Y."/>
        </authorList>
    </citation>
    <scope>NUCLEOTIDE SEQUENCE</scope>
    <source>
        <strain evidence="7">CGMCC 1.12707</strain>
    </source>
</reference>
<feature type="transmembrane region" description="Helical" evidence="5">
    <location>
        <begin position="40"/>
        <end position="60"/>
    </location>
</feature>
<name>A0A1M7B8F9_9FLAO</name>
<feature type="transmembrane region" description="Helical" evidence="5">
    <location>
        <begin position="109"/>
        <end position="130"/>
    </location>
</feature>
<proteinExistence type="predicted"/>
<dbReference type="InterPro" id="IPR052946">
    <property type="entry name" value="Alkaline_pH_Ca-Antiporter"/>
</dbReference>
<dbReference type="AlphaFoldDB" id="A0A1M7B8F9"/>
<dbReference type="GO" id="GO:0005886">
    <property type="term" value="C:plasma membrane"/>
    <property type="evidence" value="ECO:0007669"/>
    <property type="project" value="TreeGrafter"/>
</dbReference>
<gene>
    <name evidence="7" type="ORF">GCM10010984_12070</name>
    <name evidence="8" type="ORF">SAMN05443634_11083</name>
</gene>
<organism evidence="8 9">
    <name type="scientific">Chishuiella changwenlii</name>
    <dbReference type="NCBI Taxonomy" id="1434701"/>
    <lineage>
        <taxon>Bacteria</taxon>
        <taxon>Pseudomonadati</taxon>
        <taxon>Bacteroidota</taxon>
        <taxon>Flavobacteriia</taxon>
        <taxon>Flavobacteriales</taxon>
        <taxon>Weeksellaceae</taxon>
        <taxon>Chishuiella</taxon>
    </lineage>
</organism>
<accession>A0A1M7B8F9</accession>
<keyword evidence="2 5" id="KW-0812">Transmembrane</keyword>
<feature type="transmembrane region" description="Helical" evidence="5">
    <location>
        <begin position="263"/>
        <end position="282"/>
    </location>
</feature>
<dbReference type="EMBL" id="BMFL01000007">
    <property type="protein sequence ID" value="GGE96146.1"/>
    <property type="molecule type" value="Genomic_DNA"/>
</dbReference>
<feature type="transmembrane region" description="Helical" evidence="5">
    <location>
        <begin position="142"/>
        <end position="163"/>
    </location>
</feature>
<feature type="domain" description="Sodium/calcium exchanger membrane region" evidence="6">
    <location>
        <begin position="41"/>
        <end position="195"/>
    </location>
</feature>
<dbReference type="PANTHER" id="PTHR37958:SF1">
    <property type="entry name" value="SODIUM-POTASSIUM_PROTON ANTIPORTER CHAA"/>
    <property type="match status" value="1"/>
</dbReference>
<feature type="transmembrane region" description="Helical" evidence="5">
    <location>
        <begin position="175"/>
        <end position="193"/>
    </location>
</feature>
<evidence type="ECO:0000313" key="9">
    <source>
        <dbReference type="Proteomes" id="UP000184120"/>
    </source>
</evidence>
<dbReference type="GO" id="GO:0015385">
    <property type="term" value="F:sodium:proton antiporter activity"/>
    <property type="evidence" value="ECO:0007669"/>
    <property type="project" value="TreeGrafter"/>
</dbReference>
<dbReference type="EMBL" id="FRBH01000010">
    <property type="protein sequence ID" value="SHL51262.1"/>
    <property type="molecule type" value="Genomic_DNA"/>
</dbReference>
<sequence length="373" mass="39469">MNVENFLSRKLNLALPYWTIACPVIAVITLFFAGTLKENTFFLIFLGLTLVSSVLAAVHHAEVVAHKVGEPFGTIILALAITVIEVSLIVSLMLSEPEGTLSVLARDTVFAAVMIILTGIIGVCLLGGGFRFREQNFIKQGVSTALITLVSISILTLVLPNFLTTESGGEFSSSQLIFVAIISLILYGGFISVQTIRHRDYFLPQSSSEGETVSELHAEKPNSLTTISSLVLLLIALVAVVLSSKQLSPTIESIVIDLGAPKSLVGIIIAGVILLPEGLAAYKAAKKDRLQTSLNLALGSALASIGLTIPAVAIVCFVTGLKVSLGIGAKSSVLLVLSLFTVYLSLSSGRTNIQQGIVLLTLFATYLFTTIVP</sequence>
<evidence type="ECO:0000313" key="8">
    <source>
        <dbReference type="EMBL" id="SHL51262.1"/>
    </source>
</evidence>
<dbReference type="Pfam" id="PF01699">
    <property type="entry name" value="Na_Ca_ex"/>
    <property type="match status" value="2"/>
</dbReference>
<feature type="transmembrane region" description="Helical" evidence="5">
    <location>
        <begin position="353"/>
        <end position="372"/>
    </location>
</feature>
<protein>
    <submittedName>
        <fullName evidence="8">Ca2+:H+ antiporter</fullName>
    </submittedName>
    <submittedName>
        <fullName evidence="7">Ionic transporter y4hA</fullName>
    </submittedName>
</protein>
<evidence type="ECO:0000259" key="6">
    <source>
        <dbReference type="Pfam" id="PF01699"/>
    </source>
</evidence>
<keyword evidence="10" id="KW-1185">Reference proteome</keyword>
<keyword evidence="3 5" id="KW-1133">Transmembrane helix</keyword>
<dbReference type="RefSeq" id="WP_072933321.1">
    <property type="nucleotide sequence ID" value="NZ_BMFL01000007.1"/>
</dbReference>
<feature type="transmembrane region" description="Helical" evidence="5">
    <location>
        <begin position="12"/>
        <end position="34"/>
    </location>
</feature>
<reference evidence="9" key="2">
    <citation type="submission" date="2016-11" db="EMBL/GenBank/DDBJ databases">
        <authorList>
            <person name="Varghese N."/>
            <person name="Submissions S."/>
        </authorList>
    </citation>
    <scope>NUCLEOTIDE SEQUENCE [LARGE SCALE GENOMIC DNA]</scope>
    <source>
        <strain evidence="9">DSM 27989</strain>
    </source>
</reference>